<dbReference type="EMBL" id="JMIB01000003">
    <property type="protein sequence ID" value="KDM93279.1"/>
    <property type="molecule type" value="Genomic_DNA"/>
</dbReference>
<comment type="caution">
    <text evidence="1">The sequence shown here is derived from an EMBL/GenBank/DDBJ whole genome shotgun (WGS) entry which is preliminary data.</text>
</comment>
<proteinExistence type="predicted"/>
<dbReference type="RefSeq" id="WP_036748001.1">
    <property type="nucleotide sequence ID" value="NZ_JAGSGC010000011.1"/>
</dbReference>
<accession>A0A066RSH0</accession>
<dbReference type="OrthoDB" id="1957448at2"/>
<sequence length="80" mass="9356">MKHLLLRVFSQDDNGVELGVITRSELEDIIAFDPHESYISELENFMFPDCLTMHKKVDFSALEDTLDIKLHESIVDYYFS</sequence>
<dbReference type="STRING" id="1654360.EA58_01315"/>
<keyword evidence="2" id="KW-1185">Reference proteome</keyword>
<evidence type="ECO:0000313" key="1">
    <source>
        <dbReference type="EMBL" id="KDM93279.1"/>
    </source>
</evidence>
<protein>
    <submittedName>
        <fullName evidence="1">Uncharacterized protein</fullName>
    </submittedName>
</protein>
<name>A0A066RSH0_9GAMM</name>
<dbReference type="AlphaFoldDB" id="A0A066RSH0"/>
<reference evidence="1 2" key="1">
    <citation type="submission" date="2014-04" db="EMBL/GenBank/DDBJ databases">
        <title>Draft genome sequence of Photobacterium halotolerans S2753: a solonamide, ngercheumicin and holomycin producer.</title>
        <authorList>
            <person name="Machado H.R."/>
            <person name="Gram L."/>
        </authorList>
    </citation>
    <scope>NUCLEOTIDE SEQUENCE [LARGE SCALE GENOMIC DNA]</scope>
    <source>
        <strain evidence="1 2">S2753</strain>
    </source>
</reference>
<gene>
    <name evidence="1" type="ORF">EA58_01315</name>
</gene>
<evidence type="ECO:0000313" key="2">
    <source>
        <dbReference type="Proteomes" id="UP000027192"/>
    </source>
</evidence>
<dbReference type="Proteomes" id="UP000027192">
    <property type="component" value="Unassembled WGS sequence"/>
</dbReference>
<organism evidence="1 2">
    <name type="scientific">Photobacterium galatheae</name>
    <dbReference type="NCBI Taxonomy" id="1654360"/>
    <lineage>
        <taxon>Bacteria</taxon>
        <taxon>Pseudomonadati</taxon>
        <taxon>Pseudomonadota</taxon>
        <taxon>Gammaproteobacteria</taxon>
        <taxon>Vibrionales</taxon>
        <taxon>Vibrionaceae</taxon>
        <taxon>Photobacterium</taxon>
    </lineage>
</organism>